<sequence length="271" mass="30673">MSVGLLAHLFGQQSYQSLASRLGEKGFKHIQLAMWKAFDNYDFSKPGLLSPGLADDIKEELAKHDVKISVLASYLHLYQRDEKERELTLQRYKECIRYAKFLGAPMVATETGPPEGEVTKEDWNTLVQSVKEITAEAEKWGVFFALEAAGGHMVDTARKLKDLIDEVPSSNIGVVIDPGNLMTAENFSRQEEVMEEAFELLGDRVIAAHAKDRRMNDKGELEVLPAGQGTMNYERYMELLQAQKPQVPIILEECKPEEMLDSKRYVESFLK</sequence>
<keyword evidence="3" id="KW-1185">Reference proteome</keyword>
<reference evidence="3" key="1">
    <citation type="submission" date="2016-10" db="EMBL/GenBank/DDBJ databases">
        <authorList>
            <person name="Varghese N."/>
            <person name="Submissions S."/>
        </authorList>
    </citation>
    <scope>NUCLEOTIDE SEQUENCE [LARGE SCALE GENOMIC DNA]</scope>
    <source>
        <strain evidence="3">CGMCC 1.10369</strain>
    </source>
</reference>
<dbReference type="PANTHER" id="PTHR12110">
    <property type="entry name" value="HYDROXYPYRUVATE ISOMERASE"/>
    <property type="match status" value="1"/>
</dbReference>
<evidence type="ECO:0000259" key="1">
    <source>
        <dbReference type="Pfam" id="PF01261"/>
    </source>
</evidence>
<dbReference type="SUPFAM" id="SSF51658">
    <property type="entry name" value="Xylose isomerase-like"/>
    <property type="match status" value="1"/>
</dbReference>
<name>A0A1H0EZY6_9BACI</name>
<dbReference type="AlphaFoldDB" id="A0A1H0EZY6"/>
<protein>
    <submittedName>
        <fullName evidence="2">Sugar phosphate isomerase/epimerase</fullName>
    </submittedName>
</protein>
<proteinExistence type="predicted"/>
<dbReference type="Pfam" id="PF01261">
    <property type="entry name" value="AP_endonuc_2"/>
    <property type="match status" value="1"/>
</dbReference>
<dbReference type="PANTHER" id="PTHR12110:SF21">
    <property type="entry name" value="XYLOSE ISOMERASE-LIKE TIM BARREL DOMAIN-CONTAINING PROTEIN"/>
    <property type="match status" value="1"/>
</dbReference>
<dbReference type="GO" id="GO:0016853">
    <property type="term" value="F:isomerase activity"/>
    <property type="evidence" value="ECO:0007669"/>
    <property type="project" value="UniProtKB-KW"/>
</dbReference>
<keyword evidence="2" id="KW-0413">Isomerase</keyword>
<dbReference type="InterPro" id="IPR050312">
    <property type="entry name" value="IolE/XylAMocC-like"/>
</dbReference>
<dbReference type="Proteomes" id="UP000198778">
    <property type="component" value="Unassembled WGS sequence"/>
</dbReference>
<dbReference type="RefSeq" id="WP_090842570.1">
    <property type="nucleotide sequence ID" value="NZ_FNIL01000004.1"/>
</dbReference>
<dbReference type="OrthoDB" id="2063291at2"/>
<gene>
    <name evidence="2" type="ORF">SAMN04488053_104136</name>
</gene>
<dbReference type="Gene3D" id="3.20.20.150">
    <property type="entry name" value="Divalent-metal-dependent TIM barrel enzymes"/>
    <property type="match status" value="1"/>
</dbReference>
<dbReference type="InterPro" id="IPR036237">
    <property type="entry name" value="Xyl_isomerase-like_sf"/>
</dbReference>
<dbReference type="STRING" id="745820.SAMN04488053_104136"/>
<accession>A0A1H0EZY6</accession>
<dbReference type="EMBL" id="FNIL01000004">
    <property type="protein sequence ID" value="SDN87950.1"/>
    <property type="molecule type" value="Genomic_DNA"/>
</dbReference>
<organism evidence="2 3">
    <name type="scientific">Alkalicoccus daliensis</name>
    <dbReference type="NCBI Taxonomy" id="745820"/>
    <lineage>
        <taxon>Bacteria</taxon>
        <taxon>Bacillati</taxon>
        <taxon>Bacillota</taxon>
        <taxon>Bacilli</taxon>
        <taxon>Bacillales</taxon>
        <taxon>Bacillaceae</taxon>
        <taxon>Alkalicoccus</taxon>
    </lineage>
</organism>
<dbReference type="InterPro" id="IPR013022">
    <property type="entry name" value="Xyl_isomerase-like_TIM-brl"/>
</dbReference>
<evidence type="ECO:0000313" key="2">
    <source>
        <dbReference type="EMBL" id="SDN87950.1"/>
    </source>
</evidence>
<evidence type="ECO:0000313" key="3">
    <source>
        <dbReference type="Proteomes" id="UP000198778"/>
    </source>
</evidence>
<feature type="domain" description="Xylose isomerase-like TIM barrel" evidence="1">
    <location>
        <begin position="24"/>
        <end position="258"/>
    </location>
</feature>